<name>A0A1F4U0I0_UNCKA</name>
<feature type="domain" description="Sodium/calcium exchanger membrane region" evidence="6">
    <location>
        <begin position="172"/>
        <end position="307"/>
    </location>
</feature>
<feature type="transmembrane region" description="Helical" evidence="5">
    <location>
        <begin position="169"/>
        <end position="187"/>
    </location>
</feature>
<feature type="domain" description="Sodium/calcium exchanger membrane region" evidence="6">
    <location>
        <begin position="7"/>
        <end position="143"/>
    </location>
</feature>
<keyword evidence="4 5" id="KW-0472">Membrane</keyword>
<comment type="subcellular location">
    <subcellularLocation>
        <location evidence="1">Membrane</location>
        <topology evidence="1">Multi-pass membrane protein</topology>
    </subcellularLocation>
</comment>
<dbReference type="InterPro" id="IPR044880">
    <property type="entry name" value="NCX_ion-bd_dom_sf"/>
</dbReference>
<feature type="transmembrane region" description="Helical" evidence="5">
    <location>
        <begin position="131"/>
        <end position="148"/>
    </location>
</feature>
<evidence type="ECO:0000256" key="1">
    <source>
        <dbReference type="ARBA" id="ARBA00004141"/>
    </source>
</evidence>
<evidence type="ECO:0000259" key="6">
    <source>
        <dbReference type="Pfam" id="PF01699"/>
    </source>
</evidence>
<dbReference type="GO" id="GO:0005262">
    <property type="term" value="F:calcium channel activity"/>
    <property type="evidence" value="ECO:0007669"/>
    <property type="project" value="TreeGrafter"/>
</dbReference>
<dbReference type="GO" id="GO:0005886">
    <property type="term" value="C:plasma membrane"/>
    <property type="evidence" value="ECO:0007669"/>
    <property type="project" value="TreeGrafter"/>
</dbReference>
<dbReference type="Pfam" id="PF01699">
    <property type="entry name" value="Na_Ca_ex"/>
    <property type="match status" value="2"/>
</dbReference>
<evidence type="ECO:0000256" key="3">
    <source>
        <dbReference type="ARBA" id="ARBA00022989"/>
    </source>
</evidence>
<dbReference type="AlphaFoldDB" id="A0A1F4U0I0"/>
<dbReference type="GO" id="GO:0006874">
    <property type="term" value="P:intracellular calcium ion homeostasis"/>
    <property type="evidence" value="ECO:0007669"/>
    <property type="project" value="TreeGrafter"/>
</dbReference>
<feature type="transmembrane region" description="Helical" evidence="5">
    <location>
        <begin position="199"/>
        <end position="222"/>
    </location>
</feature>
<evidence type="ECO:0000313" key="7">
    <source>
        <dbReference type="EMBL" id="OGC38474.1"/>
    </source>
</evidence>
<dbReference type="PANTHER" id="PTHR10846:SF8">
    <property type="entry name" value="INNER MEMBRANE PROTEIN YRBG"/>
    <property type="match status" value="1"/>
</dbReference>
<dbReference type="InterPro" id="IPR004481">
    <property type="entry name" value="K/Na/Ca-exchanger"/>
</dbReference>
<feature type="transmembrane region" description="Helical" evidence="5">
    <location>
        <begin position="6"/>
        <end position="26"/>
    </location>
</feature>
<dbReference type="PANTHER" id="PTHR10846">
    <property type="entry name" value="SODIUM/POTASSIUM/CALCIUM EXCHANGER"/>
    <property type="match status" value="1"/>
</dbReference>
<proteinExistence type="predicted"/>
<dbReference type="GO" id="GO:0008273">
    <property type="term" value="F:calcium, potassium:sodium antiporter activity"/>
    <property type="evidence" value="ECO:0007669"/>
    <property type="project" value="TreeGrafter"/>
</dbReference>
<accession>A0A1F4U0I0</accession>
<keyword evidence="2 5" id="KW-0812">Transmembrane</keyword>
<dbReference type="Proteomes" id="UP000178270">
    <property type="component" value="Unassembled WGS sequence"/>
</dbReference>
<feature type="transmembrane region" description="Helical" evidence="5">
    <location>
        <begin position="234"/>
        <end position="259"/>
    </location>
</feature>
<organism evidence="7 8">
    <name type="scientific">candidate division WWE3 bacterium RBG_13_37_7</name>
    <dbReference type="NCBI Taxonomy" id="1802609"/>
    <lineage>
        <taxon>Bacteria</taxon>
        <taxon>Katanobacteria</taxon>
    </lineage>
</organism>
<feature type="transmembrane region" description="Helical" evidence="5">
    <location>
        <begin position="265"/>
        <end position="283"/>
    </location>
</feature>
<sequence length="318" mass="34936">MITHLTTYLLSFLGIWIGTGMAISSVERLSHRLKISSFAASFVILGLFTSISEFSVGINAVIDNDPEIFVGNLIGASIVIFMLLIPILAITGRSIKISREFQGFNLPMSLIVIAAPVIFSIDGTITRTEGLITVLLFGFLVVCVQFKRGLLGCLRDLSPRQSVRVGEELLKIIFGIGVIFIASKFVVEQTLYFSQELHISPFLISLLLIGIGTNIPELALAVRSIFMRSNQVVFGDYVGSASFNSFIFGCLTIAYGSPIILNNNYVISLLFLIGGLLGFYLFARTKNSISRLEGFALLVLYIAFLFIELYVHKIVVPI</sequence>
<comment type="caution">
    <text evidence="7">The sequence shown here is derived from an EMBL/GenBank/DDBJ whole genome shotgun (WGS) entry which is preliminary data.</text>
</comment>
<feature type="transmembrane region" description="Helical" evidence="5">
    <location>
        <begin position="295"/>
        <end position="315"/>
    </location>
</feature>
<protein>
    <recommendedName>
        <fullName evidence="6">Sodium/calcium exchanger membrane region domain-containing protein</fullName>
    </recommendedName>
</protein>
<reference evidence="7 8" key="1">
    <citation type="journal article" date="2016" name="Nat. Commun.">
        <title>Thousands of microbial genomes shed light on interconnected biogeochemical processes in an aquifer system.</title>
        <authorList>
            <person name="Anantharaman K."/>
            <person name="Brown C.T."/>
            <person name="Hug L.A."/>
            <person name="Sharon I."/>
            <person name="Castelle C.J."/>
            <person name="Probst A.J."/>
            <person name="Thomas B.C."/>
            <person name="Singh A."/>
            <person name="Wilkins M.J."/>
            <person name="Karaoz U."/>
            <person name="Brodie E.L."/>
            <person name="Williams K.H."/>
            <person name="Hubbard S.S."/>
            <person name="Banfield J.F."/>
        </authorList>
    </citation>
    <scope>NUCLEOTIDE SEQUENCE [LARGE SCALE GENOMIC DNA]</scope>
</reference>
<dbReference type="EMBL" id="MEUS01000029">
    <property type="protein sequence ID" value="OGC38474.1"/>
    <property type="molecule type" value="Genomic_DNA"/>
</dbReference>
<gene>
    <name evidence="7" type="ORF">A3K42_01815</name>
</gene>
<evidence type="ECO:0000256" key="2">
    <source>
        <dbReference type="ARBA" id="ARBA00022692"/>
    </source>
</evidence>
<evidence type="ECO:0000256" key="5">
    <source>
        <dbReference type="SAM" id="Phobius"/>
    </source>
</evidence>
<dbReference type="InterPro" id="IPR004837">
    <property type="entry name" value="NaCa_Exmemb"/>
</dbReference>
<evidence type="ECO:0000256" key="4">
    <source>
        <dbReference type="ARBA" id="ARBA00023136"/>
    </source>
</evidence>
<evidence type="ECO:0000313" key="8">
    <source>
        <dbReference type="Proteomes" id="UP000178270"/>
    </source>
</evidence>
<feature type="transmembrane region" description="Helical" evidence="5">
    <location>
        <begin position="38"/>
        <end position="62"/>
    </location>
</feature>
<feature type="transmembrane region" description="Helical" evidence="5">
    <location>
        <begin position="68"/>
        <end position="92"/>
    </location>
</feature>
<feature type="transmembrane region" description="Helical" evidence="5">
    <location>
        <begin position="104"/>
        <end position="125"/>
    </location>
</feature>
<keyword evidence="3 5" id="KW-1133">Transmembrane helix</keyword>
<dbReference type="Gene3D" id="1.20.1420.30">
    <property type="entry name" value="NCX, central ion-binding region"/>
    <property type="match status" value="2"/>
</dbReference>